<reference evidence="2 3" key="2">
    <citation type="submission" date="2018-12" db="EMBL/GenBank/DDBJ databases">
        <title>Whole-genome sequences of fifteen clinical Streptococcus suis strains isolated from pigs between 2006 and 2018.</title>
        <authorList>
            <person name="Stevens M.J.A."/>
            <person name="Cernela N."/>
            <person name="Spoerry Serrano N."/>
            <person name="Schmitt S."/>
            <person name="Schrenzel J."/>
            <person name="Stephan R."/>
        </authorList>
    </citation>
    <scope>NUCLEOTIDE SEQUENCE [LARGE SCALE GENOMIC DNA]</scope>
    <source>
        <strain evidence="2 3">PP422</strain>
    </source>
</reference>
<accession>A0A426TE41</accession>
<evidence type="ECO:0000313" key="2">
    <source>
        <dbReference type="EMBL" id="RRR52745.1"/>
    </source>
</evidence>
<feature type="transmembrane region" description="Helical" evidence="1">
    <location>
        <begin position="12"/>
        <end position="36"/>
    </location>
</feature>
<evidence type="ECO:0000256" key="1">
    <source>
        <dbReference type="SAM" id="Phobius"/>
    </source>
</evidence>
<sequence length="223" mass="24603">MHLFDSILSTTSSIALQISLIMGISLVLGYLLAMTYKHKSSYSKEFVITLTLMPTLIAFIIFLVNGSLGTSLAVAGTFSLIRFRSASGSSKEMLAVLLAMAIGLATGTGYLGLASLLTLVICGAMLFFETVNFGQTDHRRRHILLTVPLDFDYQHFFKKAFKAACKEEEILSISYKKKKQALVLEYSLVLESSISDQVLTETIVNAQPLNFIVNKQAPKKKYL</sequence>
<evidence type="ECO:0000313" key="3">
    <source>
        <dbReference type="Proteomes" id="UP000274117"/>
    </source>
</evidence>
<keyword evidence="1" id="KW-0812">Transmembrane</keyword>
<dbReference type="Pfam" id="PF16316">
    <property type="entry name" value="DUF4956"/>
    <property type="match status" value="1"/>
</dbReference>
<gene>
    <name evidence="2" type="ORF">EI998_06340</name>
</gene>
<dbReference type="InterPro" id="IPR032531">
    <property type="entry name" value="DUF4956"/>
</dbReference>
<keyword evidence="1" id="KW-0472">Membrane</keyword>
<feature type="transmembrane region" description="Helical" evidence="1">
    <location>
        <begin position="116"/>
        <end position="134"/>
    </location>
</feature>
<protein>
    <submittedName>
        <fullName evidence="2">DUF4956 domain-containing protein</fullName>
    </submittedName>
</protein>
<comment type="caution">
    <text evidence="2">The sequence shown here is derived from an EMBL/GenBank/DDBJ whole genome shotgun (WGS) entry which is preliminary data.</text>
</comment>
<dbReference type="Proteomes" id="UP000274117">
    <property type="component" value="Unassembled WGS sequence"/>
</dbReference>
<dbReference type="EMBL" id="RSDO01000009">
    <property type="protein sequence ID" value="RRR52745.1"/>
    <property type="molecule type" value="Genomic_DNA"/>
</dbReference>
<feature type="transmembrane region" description="Helical" evidence="1">
    <location>
        <begin position="56"/>
        <end position="81"/>
    </location>
</feature>
<proteinExistence type="predicted"/>
<reference evidence="2 3" key="1">
    <citation type="submission" date="2018-11" db="EMBL/GenBank/DDBJ databases">
        <authorList>
            <person name="Stevens M.J."/>
            <person name="Cernela N."/>
            <person name="Spoerry Serrano N."/>
            <person name="Schmitt S."/>
            <person name="Schrenzel J."/>
            <person name="Stephan R."/>
        </authorList>
    </citation>
    <scope>NUCLEOTIDE SEQUENCE [LARGE SCALE GENOMIC DNA]</scope>
    <source>
        <strain evidence="2 3">PP422</strain>
    </source>
</reference>
<name>A0A426TE41_STRSU</name>
<dbReference type="AlphaFoldDB" id="A0A426TE41"/>
<organism evidence="2 3">
    <name type="scientific">Streptococcus suis</name>
    <dbReference type="NCBI Taxonomy" id="1307"/>
    <lineage>
        <taxon>Bacteria</taxon>
        <taxon>Bacillati</taxon>
        <taxon>Bacillota</taxon>
        <taxon>Bacilli</taxon>
        <taxon>Lactobacillales</taxon>
        <taxon>Streptococcaceae</taxon>
        <taxon>Streptococcus</taxon>
    </lineage>
</organism>
<keyword evidence="1" id="KW-1133">Transmembrane helix</keyword>